<comment type="caution">
    <text evidence="8">The sequence shown here is derived from an EMBL/GenBank/DDBJ whole genome shotgun (WGS) entry which is preliminary data.</text>
</comment>
<dbReference type="Pfam" id="PF08281">
    <property type="entry name" value="Sigma70_r4_2"/>
    <property type="match status" value="1"/>
</dbReference>
<protein>
    <submittedName>
        <fullName evidence="8">Uncharacterized protein</fullName>
    </submittedName>
</protein>
<dbReference type="GO" id="GO:0003677">
    <property type="term" value="F:DNA binding"/>
    <property type="evidence" value="ECO:0007669"/>
    <property type="project" value="UniProtKB-KW"/>
</dbReference>
<feature type="domain" description="RNA polymerase sigma-70 region 2" evidence="6">
    <location>
        <begin position="26"/>
        <end position="94"/>
    </location>
</feature>
<proteinExistence type="inferred from homology"/>
<comment type="similarity">
    <text evidence="1">Belongs to the sigma-70 factor family. ECF subfamily.</text>
</comment>
<evidence type="ECO:0000256" key="4">
    <source>
        <dbReference type="ARBA" id="ARBA00023125"/>
    </source>
</evidence>
<dbReference type="InterPro" id="IPR014284">
    <property type="entry name" value="RNA_pol_sigma-70_dom"/>
</dbReference>
<organism evidence="8 9">
    <name type="scientific">Candidatus Magasanikbacteria bacterium RIFCSPLOWO2_01_FULL_40_15</name>
    <dbReference type="NCBI Taxonomy" id="1798686"/>
    <lineage>
        <taxon>Bacteria</taxon>
        <taxon>Candidatus Magasanikiibacteriota</taxon>
    </lineage>
</organism>
<dbReference type="SUPFAM" id="SSF88659">
    <property type="entry name" value="Sigma3 and sigma4 domains of RNA polymerase sigma factors"/>
    <property type="match status" value="1"/>
</dbReference>
<dbReference type="InterPro" id="IPR013324">
    <property type="entry name" value="RNA_pol_sigma_r3/r4-like"/>
</dbReference>
<dbReference type="SUPFAM" id="SSF88946">
    <property type="entry name" value="Sigma2 domain of RNA polymerase sigma factors"/>
    <property type="match status" value="1"/>
</dbReference>
<dbReference type="Gene3D" id="1.10.1740.10">
    <property type="match status" value="1"/>
</dbReference>
<evidence type="ECO:0000256" key="2">
    <source>
        <dbReference type="ARBA" id="ARBA00023015"/>
    </source>
</evidence>
<dbReference type="Proteomes" id="UP000177040">
    <property type="component" value="Unassembled WGS sequence"/>
</dbReference>
<reference evidence="8 9" key="1">
    <citation type="journal article" date="2016" name="Nat. Commun.">
        <title>Thousands of microbial genomes shed light on interconnected biogeochemical processes in an aquifer system.</title>
        <authorList>
            <person name="Anantharaman K."/>
            <person name="Brown C.T."/>
            <person name="Hug L.A."/>
            <person name="Sharon I."/>
            <person name="Castelle C.J."/>
            <person name="Probst A.J."/>
            <person name="Thomas B.C."/>
            <person name="Singh A."/>
            <person name="Wilkins M.J."/>
            <person name="Karaoz U."/>
            <person name="Brodie E.L."/>
            <person name="Williams K.H."/>
            <person name="Hubbard S.S."/>
            <person name="Banfield J.F."/>
        </authorList>
    </citation>
    <scope>NUCLEOTIDE SEQUENCE [LARGE SCALE GENOMIC DNA]</scope>
</reference>
<dbReference type="Gene3D" id="1.10.10.10">
    <property type="entry name" value="Winged helix-like DNA-binding domain superfamily/Winged helix DNA-binding domain"/>
    <property type="match status" value="1"/>
</dbReference>
<keyword evidence="2" id="KW-0805">Transcription regulation</keyword>
<evidence type="ECO:0000259" key="7">
    <source>
        <dbReference type="Pfam" id="PF08281"/>
    </source>
</evidence>
<dbReference type="InterPro" id="IPR007627">
    <property type="entry name" value="RNA_pol_sigma70_r2"/>
</dbReference>
<keyword evidence="4" id="KW-0238">DNA-binding</keyword>
<dbReference type="InterPro" id="IPR036388">
    <property type="entry name" value="WH-like_DNA-bd_sf"/>
</dbReference>
<dbReference type="AlphaFoldDB" id="A0A1F6N450"/>
<dbReference type="GO" id="GO:0006352">
    <property type="term" value="P:DNA-templated transcription initiation"/>
    <property type="evidence" value="ECO:0007669"/>
    <property type="project" value="InterPro"/>
</dbReference>
<evidence type="ECO:0000256" key="5">
    <source>
        <dbReference type="ARBA" id="ARBA00023163"/>
    </source>
</evidence>
<sequence>MPAEINQKKLVYRIIKNHDPEAYGQLYDLFVARIYRFIFFKVGSKEEAEDLTSDVFLKTWQYLTKNKSLEIKSFSGLIYQIARNALVDLYRAKANRQEFSLDLANEFIIDEEKFGAIDASHDVARILQALKKIKQEYQEVLVFKYIEELSIKEIAEILKKTPINVRVTLHRAMIVLKKSLKV</sequence>
<dbReference type="InterPro" id="IPR013249">
    <property type="entry name" value="RNA_pol_sigma70_r4_t2"/>
</dbReference>
<evidence type="ECO:0000256" key="3">
    <source>
        <dbReference type="ARBA" id="ARBA00023082"/>
    </source>
</evidence>
<evidence type="ECO:0000313" key="9">
    <source>
        <dbReference type="Proteomes" id="UP000177040"/>
    </source>
</evidence>
<dbReference type="GO" id="GO:0016987">
    <property type="term" value="F:sigma factor activity"/>
    <property type="evidence" value="ECO:0007669"/>
    <property type="project" value="UniProtKB-KW"/>
</dbReference>
<dbReference type="InterPro" id="IPR039425">
    <property type="entry name" value="RNA_pol_sigma-70-like"/>
</dbReference>
<dbReference type="InterPro" id="IPR013325">
    <property type="entry name" value="RNA_pol_sigma_r2"/>
</dbReference>
<evidence type="ECO:0000313" key="8">
    <source>
        <dbReference type="EMBL" id="OGH78508.1"/>
    </source>
</evidence>
<dbReference type="CDD" id="cd06171">
    <property type="entry name" value="Sigma70_r4"/>
    <property type="match status" value="1"/>
</dbReference>
<feature type="domain" description="RNA polymerase sigma factor 70 region 4 type 2" evidence="7">
    <location>
        <begin position="125"/>
        <end position="173"/>
    </location>
</feature>
<evidence type="ECO:0000259" key="6">
    <source>
        <dbReference type="Pfam" id="PF04542"/>
    </source>
</evidence>
<keyword evidence="5" id="KW-0804">Transcription</keyword>
<evidence type="ECO:0000256" key="1">
    <source>
        <dbReference type="ARBA" id="ARBA00010641"/>
    </source>
</evidence>
<dbReference type="NCBIfam" id="TIGR02937">
    <property type="entry name" value="sigma70-ECF"/>
    <property type="match status" value="1"/>
</dbReference>
<name>A0A1F6N450_9BACT</name>
<dbReference type="Pfam" id="PF04542">
    <property type="entry name" value="Sigma70_r2"/>
    <property type="match status" value="1"/>
</dbReference>
<dbReference type="PANTHER" id="PTHR43133">
    <property type="entry name" value="RNA POLYMERASE ECF-TYPE SIGMA FACTO"/>
    <property type="match status" value="1"/>
</dbReference>
<dbReference type="EMBL" id="MFQH01000009">
    <property type="protein sequence ID" value="OGH78508.1"/>
    <property type="molecule type" value="Genomic_DNA"/>
</dbReference>
<keyword evidence="3" id="KW-0731">Sigma factor</keyword>
<accession>A0A1F6N450</accession>
<gene>
    <name evidence="8" type="ORF">A2983_03255</name>
</gene>
<dbReference type="PANTHER" id="PTHR43133:SF52">
    <property type="entry name" value="ECF RNA POLYMERASE SIGMA FACTOR SIGL"/>
    <property type="match status" value="1"/>
</dbReference>